<protein>
    <submittedName>
        <fullName evidence="2">Uncharacterized protein</fullName>
    </submittedName>
</protein>
<comment type="caution">
    <text evidence="2">The sequence shown here is derived from an EMBL/GenBank/DDBJ whole genome shotgun (WGS) entry which is preliminary data.</text>
</comment>
<dbReference type="EMBL" id="JAAGAX010000011">
    <property type="protein sequence ID" value="KAF2298850.1"/>
    <property type="molecule type" value="Genomic_DNA"/>
</dbReference>
<evidence type="ECO:0000313" key="2">
    <source>
        <dbReference type="EMBL" id="KAF2298850.1"/>
    </source>
</evidence>
<proteinExistence type="predicted"/>
<evidence type="ECO:0000313" key="3">
    <source>
        <dbReference type="Proteomes" id="UP000467840"/>
    </source>
</evidence>
<dbReference type="Proteomes" id="UP000467840">
    <property type="component" value="Chromosome 1"/>
</dbReference>
<dbReference type="AlphaFoldDB" id="A0A6A6LBN2"/>
<accession>A0A6A6LBN2</accession>
<keyword evidence="3" id="KW-1185">Reference proteome</keyword>
<organism evidence="2 3">
    <name type="scientific">Hevea brasiliensis</name>
    <name type="common">Para rubber tree</name>
    <name type="synonym">Siphonia brasiliensis</name>
    <dbReference type="NCBI Taxonomy" id="3981"/>
    <lineage>
        <taxon>Eukaryota</taxon>
        <taxon>Viridiplantae</taxon>
        <taxon>Streptophyta</taxon>
        <taxon>Embryophyta</taxon>
        <taxon>Tracheophyta</taxon>
        <taxon>Spermatophyta</taxon>
        <taxon>Magnoliopsida</taxon>
        <taxon>eudicotyledons</taxon>
        <taxon>Gunneridae</taxon>
        <taxon>Pentapetalae</taxon>
        <taxon>rosids</taxon>
        <taxon>fabids</taxon>
        <taxon>Malpighiales</taxon>
        <taxon>Euphorbiaceae</taxon>
        <taxon>Crotonoideae</taxon>
        <taxon>Micrandreae</taxon>
        <taxon>Hevea</taxon>
    </lineage>
</organism>
<sequence length="392" mass="44856">MTIKQRENIDNFSQQKKVFVFDKKNGKVSETAEAELLQSSNLQKLWPTLWHAASHQQQVGKHSQYVVQSSQDRKVEGKGNYSSEQMQLNKGHVNVENNSGGGNDHLLILADSAELMLESDSLDGTHENDHNHEGFQIAPLAQHLSEIVSHVRVTDPKSPGKQVEGMPVTDHVRNDGDRFNWKGRTPRLSQIRCQARSKSNLLLRQRIWEPTVGHLQGRRIRLTQIRHQARSKNHSQRYSSEDWQGRIVRLSELRRQARSKCNSSVQEAIEDHVHRHLDCQTYKVSEFVVADRHPPKGDSMHEYIASGGVDLSVPVNNEFLDKTISVRGRLRLSRLRHEARMGKTLDRVNGLVKCQSKEVLYMYREQELEFGTLDLGTGKCSKFHDLRTASLM</sequence>
<evidence type="ECO:0000256" key="1">
    <source>
        <dbReference type="SAM" id="MobiDB-lite"/>
    </source>
</evidence>
<gene>
    <name evidence="2" type="ORF">GH714_028311</name>
</gene>
<reference evidence="2 3" key="1">
    <citation type="journal article" date="2020" name="Mol. Plant">
        <title>The Chromosome-Based Rubber Tree Genome Provides New Insights into Spurge Genome Evolution and Rubber Biosynthesis.</title>
        <authorList>
            <person name="Liu J."/>
            <person name="Shi C."/>
            <person name="Shi C.C."/>
            <person name="Li W."/>
            <person name="Zhang Q.J."/>
            <person name="Zhang Y."/>
            <person name="Li K."/>
            <person name="Lu H.F."/>
            <person name="Shi C."/>
            <person name="Zhu S.T."/>
            <person name="Xiao Z.Y."/>
            <person name="Nan H."/>
            <person name="Yue Y."/>
            <person name="Zhu X.G."/>
            <person name="Wu Y."/>
            <person name="Hong X.N."/>
            <person name="Fan G.Y."/>
            <person name="Tong Y."/>
            <person name="Zhang D."/>
            <person name="Mao C.L."/>
            <person name="Liu Y.L."/>
            <person name="Hao S.J."/>
            <person name="Liu W.Q."/>
            <person name="Lv M.Q."/>
            <person name="Zhang H.B."/>
            <person name="Liu Y."/>
            <person name="Hu-Tang G.R."/>
            <person name="Wang J.P."/>
            <person name="Wang J.H."/>
            <person name="Sun Y.H."/>
            <person name="Ni S.B."/>
            <person name="Chen W.B."/>
            <person name="Zhang X.C."/>
            <person name="Jiao Y.N."/>
            <person name="Eichler E.E."/>
            <person name="Li G.H."/>
            <person name="Liu X."/>
            <person name="Gao L.Z."/>
        </authorList>
    </citation>
    <scope>NUCLEOTIDE SEQUENCE [LARGE SCALE GENOMIC DNA]</scope>
    <source>
        <strain evidence="3">cv. GT1</strain>
        <tissue evidence="2">Leaf</tissue>
    </source>
</reference>
<name>A0A6A6LBN2_HEVBR</name>
<feature type="region of interest" description="Disordered" evidence="1">
    <location>
        <begin position="153"/>
        <end position="177"/>
    </location>
</feature>